<feature type="transmembrane region" description="Helical" evidence="1">
    <location>
        <begin position="25"/>
        <end position="46"/>
    </location>
</feature>
<gene>
    <name evidence="2" type="primary">mdoC_2</name>
    <name evidence="2" type="ORF">NCTC11126_00979</name>
</gene>
<protein>
    <submittedName>
        <fullName evidence="2">Glucans biosynthesis acyltransferase</fullName>
        <ecNumber evidence="2">2.1.-.-</ecNumber>
    </submittedName>
</protein>
<accession>A0A2X1IWN1</accession>
<keyword evidence="1" id="KW-0812">Transmembrane</keyword>
<keyword evidence="2" id="KW-0808">Transferase</keyword>
<proteinExistence type="predicted"/>
<dbReference type="EC" id="2.1.-.-" evidence="2"/>
<keyword evidence="1" id="KW-1133">Transmembrane helix</keyword>
<evidence type="ECO:0000313" key="2">
    <source>
        <dbReference type="EMBL" id="SPW39648.1"/>
    </source>
</evidence>
<dbReference type="EMBL" id="UARS01000004">
    <property type="protein sequence ID" value="SPW39648.1"/>
    <property type="molecule type" value="Genomic_DNA"/>
</dbReference>
<keyword evidence="1" id="KW-0472">Membrane</keyword>
<dbReference type="PANTHER" id="PTHR36927:SF3">
    <property type="entry name" value="GLUCANS BIOSYNTHESIS PROTEIN C"/>
    <property type="match status" value="1"/>
</dbReference>
<reference evidence="2 3" key="1">
    <citation type="submission" date="2018-06" db="EMBL/GenBank/DDBJ databases">
        <authorList>
            <consortium name="Pathogen Informatics"/>
            <person name="Doyle S."/>
        </authorList>
    </citation>
    <scope>NUCLEOTIDE SEQUENCE [LARGE SCALE GENOMIC DNA]</scope>
    <source>
        <strain evidence="2 3">NCTC11126</strain>
    </source>
</reference>
<keyword evidence="2" id="KW-0012">Acyltransferase</keyword>
<name>A0A2X1IWN1_ECOLX</name>
<feature type="transmembrane region" description="Helical" evidence="1">
    <location>
        <begin position="102"/>
        <end position="126"/>
    </location>
</feature>
<dbReference type="InterPro" id="IPR050623">
    <property type="entry name" value="Glucan_succinyl_AcylTrfase"/>
</dbReference>
<feature type="transmembrane region" description="Helical" evidence="1">
    <location>
        <begin position="66"/>
        <end position="90"/>
    </location>
</feature>
<evidence type="ECO:0000256" key="1">
    <source>
        <dbReference type="SAM" id="Phobius"/>
    </source>
</evidence>
<organism evidence="2 3">
    <name type="scientific">Escherichia coli</name>
    <dbReference type="NCBI Taxonomy" id="562"/>
    <lineage>
        <taxon>Bacteria</taxon>
        <taxon>Pseudomonadati</taxon>
        <taxon>Pseudomonadota</taxon>
        <taxon>Gammaproteobacteria</taxon>
        <taxon>Enterobacterales</taxon>
        <taxon>Enterobacteriaceae</taxon>
        <taxon>Escherichia</taxon>
    </lineage>
</organism>
<dbReference type="AlphaFoldDB" id="A0A2X1IWN1"/>
<sequence>MSKEKRKVGLGCHCMTNNNTLAWELISHLWFLLVLVVMTTLCVWIFKRIRNNLENSDKTNKKFSMVKLSVIFLCLGIGYAVIRRTIFIVYPPILSNGMFNFIVMQTLFLFAVLYPPAHWLSFSLILKPCLPRRLVAVPLQQHWRLSLIYSTSAMAVAMPGCTKPSR</sequence>
<dbReference type="PANTHER" id="PTHR36927">
    <property type="entry name" value="BLR4337 PROTEIN"/>
    <property type="match status" value="1"/>
</dbReference>
<dbReference type="GO" id="GO:0016746">
    <property type="term" value="F:acyltransferase activity"/>
    <property type="evidence" value="ECO:0007669"/>
    <property type="project" value="UniProtKB-KW"/>
</dbReference>
<evidence type="ECO:0000313" key="3">
    <source>
        <dbReference type="Proteomes" id="UP000250561"/>
    </source>
</evidence>
<dbReference type="Proteomes" id="UP000250561">
    <property type="component" value="Unassembled WGS sequence"/>
</dbReference>